<evidence type="ECO:0000256" key="3">
    <source>
        <dbReference type="ARBA" id="ARBA00022729"/>
    </source>
</evidence>
<comment type="subcellular location">
    <subcellularLocation>
        <location evidence="1">Endomembrane system</location>
        <topology evidence="1">Multi-pass membrane protein</topology>
    </subcellularLocation>
</comment>
<feature type="transmembrane region" description="Helical" evidence="7">
    <location>
        <begin position="13"/>
        <end position="32"/>
    </location>
</feature>
<accession>A0ABP0V4J6</accession>
<keyword evidence="9" id="KW-1185">Reference proteome</keyword>
<evidence type="ECO:0000313" key="8">
    <source>
        <dbReference type="EMBL" id="CAK9237508.1"/>
    </source>
</evidence>
<comment type="similarity">
    <text evidence="6">Belongs to the DESIGUAL family.</text>
</comment>
<proteinExistence type="inferred from homology"/>
<feature type="transmembrane region" description="Helical" evidence="7">
    <location>
        <begin position="96"/>
        <end position="122"/>
    </location>
</feature>
<dbReference type="InterPro" id="IPR009606">
    <property type="entry name" value="DEAL/Modifying_wall_lignin1/2"/>
</dbReference>
<feature type="transmembrane region" description="Helical" evidence="7">
    <location>
        <begin position="143"/>
        <end position="165"/>
    </location>
</feature>
<keyword evidence="5 7" id="KW-0472">Membrane</keyword>
<dbReference type="Proteomes" id="UP001497512">
    <property type="component" value="Chromosome 9"/>
</dbReference>
<sequence>MGSLGGRGGASKLVLGISFVFFIIAFGLAIGAESQRSQATQTTDAAGYLICKYSATTATGLAVGALVCLLVAQLFITIVTRCLCCGVAYSPGAARTWAVVAFIISWLVFILAFLILLVGATANEIHTQGYYNRNVTCQQVKKSLFIAGAFLTFITMVLSELYYILISKASSSAAPYGAPPPPIGLATYA</sequence>
<gene>
    <name evidence="8" type="ORF">CSSPTR1EN2_LOCUS23738</name>
</gene>
<evidence type="ECO:0000256" key="4">
    <source>
        <dbReference type="ARBA" id="ARBA00022989"/>
    </source>
</evidence>
<evidence type="ECO:0000313" key="9">
    <source>
        <dbReference type="Proteomes" id="UP001497512"/>
    </source>
</evidence>
<keyword evidence="2 7" id="KW-0812">Transmembrane</keyword>
<dbReference type="InterPro" id="IPR052222">
    <property type="entry name" value="DESIGUAL"/>
</dbReference>
<evidence type="ECO:0000256" key="7">
    <source>
        <dbReference type="SAM" id="Phobius"/>
    </source>
</evidence>
<dbReference type="EMBL" id="OZ019901">
    <property type="protein sequence ID" value="CAK9237508.1"/>
    <property type="molecule type" value="Genomic_DNA"/>
</dbReference>
<evidence type="ECO:0000256" key="2">
    <source>
        <dbReference type="ARBA" id="ARBA00022692"/>
    </source>
</evidence>
<keyword evidence="4 7" id="KW-1133">Transmembrane helix</keyword>
<feature type="transmembrane region" description="Helical" evidence="7">
    <location>
        <begin position="53"/>
        <end position="76"/>
    </location>
</feature>
<evidence type="ECO:0000256" key="1">
    <source>
        <dbReference type="ARBA" id="ARBA00004127"/>
    </source>
</evidence>
<protein>
    <submittedName>
        <fullName evidence="8">Uncharacterized protein</fullName>
    </submittedName>
</protein>
<evidence type="ECO:0000256" key="5">
    <source>
        <dbReference type="ARBA" id="ARBA00023136"/>
    </source>
</evidence>
<keyword evidence="3" id="KW-0732">Signal</keyword>
<name>A0ABP0V4J6_9BRYO</name>
<evidence type="ECO:0000256" key="6">
    <source>
        <dbReference type="ARBA" id="ARBA00029467"/>
    </source>
</evidence>
<dbReference type="Pfam" id="PF06749">
    <property type="entry name" value="DUF1218"/>
    <property type="match status" value="1"/>
</dbReference>
<dbReference type="PANTHER" id="PTHR31769">
    <property type="entry name" value="OS07G0462200 PROTEIN-RELATED"/>
    <property type="match status" value="1"/>
</dbReference>
<reference evidence="8" key="1">
    <citation type="submission" date="2024-02" db="EMBL/GenBank/DDBJ databases">
        <authorList>
            <consortium name="ELIXIR-Norway"/>
            <consortium name="Elixir Norway"/>
        </authorList>
    </citation>
    <scope>NUCLEOTIDE SEQUENCE</scope>
</reference>
<organism evidence="8 9">
    <name type="scientific">Sphagnum troendelagicum</name>
    <dbReference type="NCBI Taxonomy" id="128251"/>
    <lineage>
        <taxon>Eukaryota</taxon>
        <taxon>Viridiplantae</taxon>
        <taxon>Streptophyta</taxon>
        <taxon>Embryophyta</taxon>
        <taxon>Bryophyta</taxon>
        <taxon>Sphagnophytina</taxon>
        <taxon>Sphagnopsida</taxon>
        <taxon>Sphagnales</taxon>
        <taxon>Sphagnaceae</taxon>
        <taxon>Sphagnum</taxon>
    </lineage>
</organism>